<dbReference type="GO" id="GO:0016020">
    <property type="term" value="C:membrane"/>
    <property type="evidence" value="ECO:0007669"/>
    <property type="project" value="UniProtKB-SubCell"/>
</dbReference>
<dbReference type="SUPFAM" id="SSF81321">
    <property type="entry name" value="Family A G protein-coupled receptor-like"/>
    <property type="match status" value="1"/>
</dbReference>
<sequence length="303" mass="34947">MEMFGHLLLLSVLYMECLVGFTVNMIILTTIFMKWKTQRSLPTCDKILSHLAISRGLFFVSVIMGNLIFQFSPWLLQNDVMISILIIQTGFVFNSNLWIASVLCVFYCVRIVTYNCALCVFLRSRISTLVPWLVTAALVMSLISSLPLGWFGFDYKTQNTLNDSTGNKTENEFVIVPNFDNWFLILILGSFPPFLIFCVANFLLINFLLIHTRRMRNVTSHNLRSHFGALKSMSLFLVLQIIFFIFMSFSALGKFPQSKIFITVYWLFICFPSLFHSFFLFFSSNDLRKIFVSKCLSCIKSVP</sequence>
<evidence type="ECO:0000256" key="11">
    <source>
        <dbReference type="RuleBase" id="RU004423"/>
    </source>
</evidence>
<dbReference type="EMBL" id="WNYA01000090">
    <property type="protein sequence ID" value="KAG8550094.1"/>
    <property type="molecule type" value="Genomic_DNA"/>
</dbReference>
<dbReference type="PANTHER" id="PTHR11394:SF152">
    <property type="entry name" value="TASTE RECEPTOR TYPE 2"/>
    <property type="match status" value="1"/>
</dbReference>
<organism evidence="14 15">
    <name type="scientific">Engystomops pustulosus</name>
    <name type="common">Tungara frog</name>
    <name type="synonym">Physalaemus pustulosus</name>
    <dbReference type="NCBI Taxonomy" id="76066"/>
    <lineage>
        <taxon>Eukaryota</taxon>
        <taxon>Metazoa</taxon>
        <taxon>Chordata</taxon>
        <taxon>Craniata</taxon>
        <taxon>Vertebrata</taxon>
        <taxon>Euteleostomi</taxon>
        <taxon>Amphibia</taxon>
        <taxon>Batrachia</taxon>
        <taxon>Anura</taxon>
        <taxon>Neobatrachia</taxon>
        <taxon>Hyloidea</taxon>
        <taxon>Leptodactylidae</taxon>
        <taxon>Leiuperinae</taxon>
        <taxon>Engystomops</taxon>
    </lineage>
</organism>
<dbReference type="Gene3D" id="1.20.1070.10">
    <property type="entry name" value="Rhodopsin 7-helix transmembrane proteins"/>
    <property type="match status" value="1"/>
</dbReference>
<evidence type="ECO:0000313" key="15">
    <source>
        <dbReference type="Proteomes" id="UP000824782"/>
    </source>
</evidence>
<feature type="transmembrane region" description="Helical" evidence="13">
    <location>
        <begin position="264"/>
        <end position="282"/>
    </location>
</feature>
<feature type="transmembrane region" description="Helical" evidence="13">
    <location>
        <begin position="56"/>
        <end position="76"/>
    </location>
</feature>
<protein>
    <recommendedName>
        <fullName evidence="12">Taste receptor type 2</fullName>
    </recommendedName>
</protein>
<evidence type="ECO:0000256" key="2">
    <source>
        <dbReference type="ARBA" id="ARBA00007376"/>
    </source>
</evidence>
<dbReference type="AlphaFoldDB" id="A0AAV6ZRJ5"/>
<proteinExistence type="inferred from homology"/>
<feature type="transmembrane region" description="Helical" evidence="13">
    <location>
        <begin position="12"/>
        <end position="35"/>
    </location>
</feature>
<evidence type="ECO:0000256" key="8">
    <source>
        <dbReference type="ARBA" id="ARBA00023136"/>
    </source>
</evidence>
<dbReference type="PANTHER" id="PTHR11394">
    <property type="entry name" value="TASTE RECEPTOR TYPE 2"/>
    <property type="match status" value="1"/>
</dbReference>
<evidence type="ECO:0000256" key="1">
    <source>
        <dbReference type="ARBA" id="ARBA00004141"/>
    </source>
</evidence>
<evidence type="ECO:0000256" key="4">
    <source>
        <dbReference type="ARBA" id="ARBA00022606"/>
    </source>
</evidence>
<feature type="transmembrane region" description="Helical" evidence="13">
    <location>
        <begin position="182"/>
        <end position="209"/>
    </location>
</feature>
<dbReference type="GO" id="GO:0033038">
    <property type="term" value="F:bitter taste receptor activity"/>
    <property type="evidence" value="ECO:0007669"/>
    <property type="project" value="InterPro"/>
</dbReference>
<evidence type="ECO:0000256" key="6">
    <source>
        <dbReference type="ARBA" id="ARBA00022989"/>
    </source>
</evidence>
<keyword evidence="8 12" id="KW-0472">Membrane</keyword>
<keyword evidence="6 13" id="KW-1133">Transmembrane helix</keyword>
<keyword evidence="4 12" id="KW-0716">Sensory transduction</keyword>
<evidence type="ECO:0000256" key="5">
    <source>
        <dbReference type="ARBA" id="ARBA00022692"/>
    </source>
</evidence>
<dbReference type="Pfam" id="PF05296">
    <property type="entry name" value="TAS2R"/>
    <property type="match status" value="1"/>
</dbReference>
<keyword evidence="7 12" id="KW-0297">G-protein coupled receptor</keyword>
<evidence type="ECO:0000256" key="7">
    <source>
        <dbReference type="ARBA" id="ARBA00023040"/>
    </source>
</evidence>
<dbReference type="GO" id="GO:0004930">
    <property type="term" value="F:G protein-coupled receptor activity"/>
    <property type="evidence" value="ECO:0007669"/>
    <property type="project" value="UniProtKB-KW"/>
</dbReference>
<evidence type="ECO:0000256" key="12">
    <source>
        <dbReference type="RuleBase" id="RU004424"/>
    </source>
</evidence>
<reference evidence="14" key="1">
    <citation type="thesis" date="2020" institute="ProQuest LLC" country="789 East Eisenhower Parkway, Ann Arbor, MI, USA">
        <title>Comparative Genomics and Chromosome Evolution.</title>
        <authorList>
            <person name="Mudd A.B."/>
        </authorList>
    </citation>
    <scope>NUCLEOTIDE SEQUENCE</scope>
    <source>
        <strain evidence="14">237g6f4</strain>
        <tissue evidence="14">Blood</tissue>
    </source>
</reference>
<keyword evidence="5 12" id="KW-0812">Transmembrane</keyword>
<feature type="transmembrane region" description="Helical" evidence="13">
    <location>
        <begin position="230"/>
        <end position="252"/>
    </location>
</feature>
<comment type="similarity">
    <text evidence="2 11">Belongs to the G-protein coupled receptor T2R family.</text>
</comment>
<keyword evidence="15" id="KW-1185">Reference proteome</keyword>
<name>A0AAV6ZRJ5_ENGPU</name>
<keyword evidence="10 12" id="KW-0807">Transducer</keyword>
<dbReference type="Proteomes" id="UP000824782">
    <property type="component" value="Unassembled WGS sequence"/>
</dbReference>
<dbReference type="InterPro" id="IPR007960">
    <property type="entry name" value="TAS2R"/>
</dbReference>
<keyword evidence="3 12" id="KW-0919">Taste</keyword>
<feature type="transmembrane region" description="Helical" evidence="13">
    <location>
        <begin position="129"/>
        <end position="153"/>
    </location>
</feature>
<gene>
    <name evidence="14" type="ORF">GDO81_028874</name>
</gene>
<evidence type="ECO:0000256" key="10">
    <source>
        <dbReference type="ARBA" id="ARBA00023224"/>
    </source>
</evidence>
<evidence type="ECO:0000256" key="3">
    <source>
        <dbReference type="ARBA" id="ARBA00022480"/>
    </source>
</evidence>
<keyword evidence="9 12" id="KW-0675">Receptor</keyword>
<evidence type="ECO:0000313" key="14">
    <source>
        <dbReference type="EMBL" id="KAG8550094.1"/>
    </source>
</evidence>
<comment type="caution">
    <text evidence="14">The sequence shown here is derived from an EMBL/GenBank/DDBJ whole genome shotgun (WGS) entry which is preliminary data.</text>
</comment>
<evidence type="ECO:0000256" key="9">
    <source>
        <dbReference type="ARBA" id="ARBA00023170"/>
    </source>
</evidence>
<accession>A0AAV6ZRJ5</accession>
<evidence type="ECO:0000256" key="13">
    <source>
        <dbReference type="SAM" id="Phobius"/>
    </source>
</evidence>
<comment type="subcellular location">
    <subcellularLocation>
        <location evidence="1 12">Membrane</location>
        <topology evidence="1 12">Multi-pass membrane protein</topology>
    </subcellularLocation>
</comment>